<evidence type="ECO:0000313" key="2">
    <source>
        <dbReference type="Proteomes" id="UP001516351"/>
    </source>
</evidence>
<dbReference type="RefSeq" id="WP_267311329.1">
    <property type="nucleotide sequence ID" value="NZ_JABXXV010000011.1"/>
</dbReference>
<sequence length="153" mass="15820">MYVVLFSLALLFLYEAMTTEIQTRPPKILSDTSQFDNMYGTAFLTYQAEVVQAVEANGNSSGVAIPTISGSGGTPLPGAGNQVVQNGSTVTIAVYAALSSGQMAAAIVQSGGNATIGWSRNGQWVSPIYGQMGGTPLGVPDGDAVSFVALERH</sequence>
<protein>
    <recommendedName>
        <fullName evidence="3">Type IV pilus biogenesis protein PilM</fullName>
    </recommendedName>
</protein>
<name>A0ABX2PA51_9PROT</name>
<accession>A0ABX2PA51</accession>
<dbReference type="Proteomes" id="UP001516351">
    <property type="component" value="Unassembled WGS sequence"/>
</dbReference>
<organism evidence="1 2">
    <name type="scientific">Asaia spathodeae</name>
    <dbReference type="NCBI Taxonomy" id="657016"/>
    <lineage>
        <taxon>Bacteria</taxon>
        <taxon>Pseudomonadati</taxon>
        <taxon>Pseudomonadota</taxon>
        <taxon>Alphaproteobacteria</taxon>
        <taxon>Acetobacterales</taxon>
        <taxon>Acetobacteraceae</taxon>
        <taxon>Asaia</taxon>
    </lineage>
</organism>
<gene>
    <name evidence="1" type="ORF">HW542_15600</name>
</gene>
<evidence type="ECO:0000313" key="1">
    <source>
        <dbReference type="EMBL" id="NVN48225.1"/>
    </source>
</evidence>
<evidence type="ECO:0008006" key="3">
    <source>
        <dbReference type="Google" id="ProtNLM"/>
    </source>
</evidence>
<proteinExistence type="predicted"/>
<reference evidence="1 2" key="1">
    <citation type="submission" date="2020-06" db="EMBL/GenBank/DDBJ databases">
        <title>Synonyms of Asaia species.</title>
        <authorList>
            <person name="Sombolestani A."/>
        </authorList>
    </citation>
    <scope>NUCLEOTIDE SEQUENCE [LARGE SCALE GENOMIC DNA]</scope>
    <source>
        <strain evidence="1 2">LMG 27047</strain>
    </source>
</reference>
<dbReference type="EMBL" id="JABXXV010000011">
    <property type="protein sequence ID" value="NVN48225.1"/>
    <property type="molecule type" value="Genomic_DNA"/>
</dbReference>
<keyword evidence="2" id="KW-1185">Reference proteome</keyword>
<comment type="caution">
    <text evidence="1">The sequence shown here is derived from an EMBL/GenBank/DDBJ whole genome shotgun (WGS) entry which is preliminary data.</text>
</comment>